<dbReference type="PANTHER" id="PTHR11091:SF0">
    <property type="entry name" value="MALATE DEHYDROGENASE"/>
    <property type="match status" value="1"/>
</dbReference>
<dbReference type="PANTHER" id="PTHR11091">
    <property type="entry name" value="OXIDOREDUCTASE-RELATED"/>
    <property type="match status" value="1"/>
</dbReference>
<reference evidence="3 4" key="1">
    <citation type="submission" date="2017-05" db="EMBL/GenBank/DDBJ databases">
        <authorList>
            <person name="Song R."/>
            <person name="Chenine A.L."/>
            <person name="Ruprecht R.M."/>
        </authorList>
    </citation>
    <scope>NUCLEOTIDE SEQUENCE [LARGE SCALE GENOMIC DNA]</scope>
    <source>
        <strain evidence="3 4">CECT 8899</strain>
    </source>
</reference>
<evidence type="ECO:0000256" key="1">
    <source>
        <dbReference type="ARBA" id="ARBA00006056"/>
    </source>
</evidence>
<keyword evidence="2 3" id="KW-0560">Oxidoreductase</keyword>
<proteinExistence type="inferred from homology"/>
<dbReference type="AlphaFoldDB" id="A0A238LCS0"/>
<dbReference type="Pfam" id="PF02615">
    <property type="entry name" value="Ldh_2"/>
    <property type="match status" value="1"/>
</dbReference>
<sequence>MSVYRPDDLKAYAAALLQAGGYSAAHAERSADILVWANARGANSHGVLRIPRYIEMIEEGKIDPVATPSVISSEGAVAVVEAARAPGPSAMVCAMDQAVETAGRFGIGWCSARNITHAGAVGYFALRAAEKGYLGIVMTASGPLMAYHGARVSGVSTNPIAIAAPSTGLPLLLDMSTSTVALGKIMHARDTGSPIPEGWAIDTHGAPATDPAQVETLTPLGGPKGSGLSLMIEVLSSVLVSNPVISTVLSGGKGAMNGAALAIRVAAFAEPDVFAAQIAELARQLKALPTTPETAEILMPGERGFRLSAERMTSGIPVADGTVARLAALAERFGVVPPEPMSPKHAPASA</sequence>
<dbReference type="InterPro" id="IPR036111">
    <property type="entry name" value="Mal/L-sulfo/L-lacto_DH-like_sf"/>
</dbReference>
<comment type="similarity">
    <text evidence="1">Belongs to the LDH2/MDH2 oxidoreductase family.</text>
</comment>
<dbReference type="InterPro" id="IPR043144">
    <property type="entry name" value="Mal/L-sulf/L-lact_DH-like_ah"/>
</dbReference>
<keyword evidence="4" id="KW-1185">Reference proteome</keyword>
<accession>A0A238LCS0</accession>
<dbReference type="Proteomes" id="UP000201613">
    <property type="component" value="Unassembled WGS sequence"/>
</dbReference>
<dbReference type="EMBL" id="FXZK01000002">
    <property type="protein sequence ID" value="SMY07428.1"/>
    <property type="molecule type" value="Genomic_DNA"/>
</dbReference>
<dbReference type="Gene3D" id="1.10.1530.10">
    <property type="match status" value="1"/>
</dbReference>
<dbReference type="InterPro" id="IPR003767">
    <property type="entry name" value="Malate/L-lactate_DH-like"/>
</dbReference>
<dbReference type="EC" id="1.1.1.-" evidence="3"/>
<protein>
    <submittedName>
        <fullName evidence="3">Putative oxidoreductase YjmC</fullName>
        <ecNumber evidence="3">1.1.1.-</ecNumber>
    </submittedName>
</protein>
<dbReference type="InterPro" id="IPR043143">
    <property type="entry name" value="Mal/L-sulf/L-lact_DH-like_NADP"/>
</dbReference>
<dbReference type="GO" id="GO:0016491">
    <property type="term" value="F:oxidoreductase activity"/>
    <property type="evidence" value="ECO:0007669"/>
    <property type="project" value="UniProtKB-KW"/>
</dbReference>
<dbReference type="SUPFAM" id="SSF89733">
    <property type="entry name" value="L-sulfolactate dehydrogenase-like"/>
    <property type="match status" value="1"/>
</dbReference>
<name>A0A238LCS0_9RHOB</name>
<dbReference type="Gene3D" id="3.30.1370.60">
    <property type="entry name" value="Hypothetical oxidoreductase yiak, domain 2"/>
    <property type="match status" value="1"/>
</dbReference>
<evidence type="ECO:0000313" key="4">
    <source>
        <dbReference type="Proteomes" id="UP000201613"/>
    </source>
</evidence>
<evidence type="ECO:0000256" key="2">
    <source>
        <dbReference type="ARBA" id="ARBA00023002"/>
    </source>
</evidence>
<dbReference type="RefSeq" id="WP_093991632.1">
    <property type="nucleotide sequence ID" value="NZ_FXZK01000002.1"/>
</dbReference>
<organism evidence="3 4">
    <name type="scientific">Flavimaricola marinus</name>
    <dbReference type="NCBI Taxonomy" id="1819565"/>
    <lineage>
        <taxon>Bacteria</taxon>
        <taxon>Pseudomonadati</taxon>
        <taxon>Pseudomonadota</taxon>
        <taxon>Alphaproteobacteria</taxon>
        <taxon>Rhodobacterales</taxon>
        <taxon>Paracoccaceae</taxon>
        <taxon>Flavimaricola</taxon>
    </lineage>
</organism>
<gene>
    <name evidence="3" type="primary">yjmC_2</name>
    <name evidence="3" type="ORF">LOM8899_01563</name>
</gene>
<dbReference type="OrthoDB" id="9811519at2"/>
<evidence type="ECO:0000313" key="3">
    <source>
        <dbReference type="EMBL" id="SMY07428.1"/>
    </source>
</evidence>